<dbReference type="RefSeq" id="WP_255865022.1">
    <property type="nucleotide sequence ID" value="NZ_CP104263.1"/>
</dbReference>
<comment type="caution">
    <text evidence="3">The sequence shown here is derived from an EMBL/GenBank/DDBJ whole genome shotgun (WGS) entry which is preliminary data.</text>
</comment>
<gene>
    <name evidence="3" type="ORF">NNX28_04355</name>
</gene>
<evidence type="ECO:0000313" key="3">
    <source>
        <dbReference type="EMBL" id="MCQ1949162.1"/>
    </source>
</evidence>
<keyword evidence="4" id="KW-1185">Reference proteome</keyword>
<accession>A0ABT1NN63</accession>
<reference evidence="3 4" key="1">
    <citation type="submission" date="2022-07" db="EMBL/GenBank/DDBJ databases">
        <title>Novel species in genus Arthrobacter.</title>
        <authorList>
            <person name="Liu Y."/>
        </authorList>
    </citation>
    <scope>NUCLEOTIDE SEQUENCE [LARGE SCALE GENOMIC DNA]</scope>
    <source>
        <strain evidence="4">zg-Y859</strain>
    </source>
</reference>
<dbReference type="EMBL" id="JANFLP010000005">
    <property type="protein sequence ID" value="MCQ1949162.1"/>
    <property type="molecule type" value="Genomic_DNA"/>
</dbReference>
<feature type="domain" description="HNH nuclease" evidence="2">
    <location>
        <begin position="484"/>
        <end position="536"/>
    </location>
</feature>
<feature type="region of interest" description="Disordered" evidence="1">
    <location>
        <begin position="253"/>
        <end position="346"/>
    </location>
</feature>
<sequence length="586" mass="62383">MASEPLSELQQPADFSVATIGASLIQRAEALLGEVHELRDDAAEGWGLLGFQDAVDLAAAIEGISRITDYLKLIAAAAIDRQRTAQTRGEDGLREFRSTADFMRARLRISRTEARRRLALGSVVLPATTITGETRPPAYPRLAGACADAALAATDADVIAHALEEALPRMEPQALDAMEKQLTDIGSHQDHDFLVRTAKHWTALLDQDRPPTEEELVRFQGIFPGRRRNGLNHLHIYCTDEQHEALTTLINSASNPRVNGQDGANRGAPEPESRTEPGCATPPGAAQPDAAPSGAAPPCAAPSGAAPSSTAQQDDIQPEPHIPVAGASTPAAAGQGSPAHSEILDRLPRPTRPQLLLEGLLAAVRTALASGGLPASGGMRPQVMVTISHDALLLGLSHPTGGSGARNRRIRRARPAGQDAANGPDNRNTEMPHSPSPGIAAFSGPIDTRTVRRIACDADLIPVVLGSKGQVLDLGRAARLFPPHLRKALHARDRGCAFPGCTVPGPWTEAHHVTFWERGGDTSIGNGVLLCSFHHHLIHQGNWQVSMRAGIPWFLPPAYIDPERRPLRNTYFHPGFLASGGIPNGT</sequence>
<dbReference type="Proteomes" id="UP001206924">
    <property type="component" value="Unassembled WGS sequence"/>
</dbReference>
<dbReference type="InterPro" id="IPR003615">
    <property type="entry name" value="HNH_nuc"/>
</dbReference>
<dbReference type="Pfam" id="PF02720">
    <property type="entry name" value="DUF222"/>
    <property type="match status" value="2"/>
</dbReference>
<feature type="region of interest" description="Disordered" evidence="1">
    <location>
        <begin position="397"/>
        <end position="437"/>
    </location>
</feature>
<protein>
    <submittedName>
        <fullName evidence="3">DUF222 domain-containing protein</fullName>
    </submittedName>
</protein>
<evidence type="ECO:0000256" key="1">
    <source>
        <dbReference type="SAM" id="MobiDB-lite"/>
    </source>
</evidence>
<proteinExistence type="predicted"/>
<organism evidence="3 4">
    <name type="scientific">Arthrobacter jinronghuae</name>
    <dbReference type="NCBI Taxonomy" id="2964609"/>
    <lineage>
        <taxon>Bacteria</taxon>
        <taxon>Bacillati</taxon>
        <taxon>Actinomycetota</taxon>
        <taxon>Actinomycetes</taxon>
        <taxon>Micrococcales</taxon>
        <taxon>Micrococcaceae</taxon>
        <taxon>Arthrobacter</taxon>
    </lineage>
</organism>
<evidence type="ECO:0000313" key="4">
    <source>
        <dbReference type="Proteomes" id="UP001206924"/>
    </source>
</evidence>
<feature type="compositionally biased region" description="Low complexity" evidence="1">
    <location>
        <begin position="281"/>
        <end position="313"/>
    </location>
</feature>
<name>A0ABT1NN63_9MICC</name>
<dbReference type="InterPro" id="IPR003870">
    <property type="entry name" value="DUF222"/>
</dbReference>
<dbReference type="CDD" id="cd00085">
    <property type="entry name" value="HNHc"/>
    <property type="match status" value="1"/>
</dbReference>
<evidence type="ECO:0000259" key="2">
    <source>
        <dbReference type="SMART" id="SM00507"/>
    </source>
</evidence>
<dbReference type="SMART" id="SM00507">
    <property type="entry name" value="HNHc"/>
    <property type="match status" value="1"/>
</dbReference>